<comment type="catalytic activity">
    <reaction evidence="4 7">
        <text>O-phospho-L-seryl-[protein] + H2O = L-seryl-[protein] + phosphate</text>
        <dbReference type="Rhea" id="RHEA:20629"/>
        <dbReference type="Rhea" id="RHEA-COMP:9863"/>
        <dbReference type="Rhea" id="RHEA-COMP:11604"/>
        <dbReference type="ChEBI" id="CHEBI:15377"/>
        <dbReference type="ChEBI" id="CHEBI:29999"/>
        <dbReference type="ChEBI" id="CHEBI:43474"/>
        <dbReference type="ChEBI" id="CHEBI:83421"/>
        <dbReference type="EC" id="3.1.3.16"/>
    </reaction>
</comment>
<dbReference type="Gene3D" id="3.90.190.10">
    <property type="entry name" value="Protein tyrosine phosphatase superfamily"/>
    <property type="match status" value="1"/>
</dbReference>
<proteinExistence type="inferred from homology"/>
<feature type="domain" description="Tyrosine-protein phosphatase" evidence="8">
    <location>
        <begin position="41"/>
        <end position="190"/>
    </location>
</feature>
<dbReference type="SMART" id="SM00195">
    <property type="entry name" value="DSPc"/>
    <property type="match status" value="1"/>
</dbReference>
<dbReference type="GO" id="GO:0008138">
    <property type="term" value="F:protein tyrosine/serine/threonine phosphatase activity"/>
    <property type="evidence" value="ECO:0007669"/>
    <property type="project" value="UniProtKB-UniRule"/>
</dbReference>
<dbReference type="GO" id="GO:0004722">
    <property type="term" value="F:protein serine/threonine phosphatase activity"/>
    <property type="evidence" value="ECO:0007669"/>
    <property type="project" value="UniProtKB-EC"/>
</dbReference>
<evidence type="ECO:0000259" key="9">
    <source>
        <dbReference type="PROSITE" id="PS50056"/>
    </source>
</evidence>
<dbReference type="InterPro" id="IPR016130">
    <property type="entry name" value="Tyr_Pase_AS"/>
</dbReference>
<dbReference type="GO" id="GO:0005737">
    <property type="term" value="C:cytoplasm"/>
    <property type="evidence" value="ECO:0007669"/>
    <property type="project" value="TreeGrafter"/>
</dbReference>
<evidence type="ECO:0000256" key="4">
    <source>
        <dbReference type="ARBA" id="ARBA00047761"/>
    </source>
</evidence>
<dbReference type="PANTHER" id="PTHR45682:SF5">
    <property type="entry name" value="DUAL SPECIFICITY PROTEIN PHOSPHATASE"/>
    <property type="match status" value="1"/>
</dbReference>
<dbReference type="PRINTS" id="PR01909">
    <property type="entry name" value="ADSPHPHTASEA"/>
</dbReference>
<feature type="domain" description="Tyrosine specific protein phosphatases" evidence="9">
    <location>
        <begin position="112"/>
        <end position="169"/>
    </location>
</feature>
<comment type="function">
    <text evidence="7">Dual specificity phosphatase able to dephosphorylate phosphotyrosine, phosphoserine and phosphothreonine residues, with a preference for phosphotyrosine as a substrate.</text>
</comment>
<organism evidence="10 11">
    <name type="scientific">Nezara viridula</name>
    <name type="common">Southern green stink bug</name>
    <name type="synonym">Cimex viridulus</name>
    <dbReference type="NCBI Taxonomy" id="85310"/>
    <lineage>
        <taxon>Eukaryota</taxon>
        <taxon>Metazoa</taxon>
        <taxon>Ecdysozoa</taxon>
        <taxon>Arthropoda</taxon>
        <taxon>Hexapoda</taxon>
        <taxon>Insecta</taxon>
        <taxon>Pterygota</taxon>
        <taxon>Neoptera</taxon>
        <taxon>Paraneoptera</taxon>
        <taxon>Hemiptera</taxon>
        <taxon>Heteroptera</taxon>
        <taxon>Panheteroptera</taxon>
        <taxon>Pentatomomorpha</taxon>
        <taxon>Pentatomoidea</taxon>
        <taxon>Pentatomidae</taxon>
        <taxon>Pentatominae</taxon>
        <taxon>Nezara</taxon>
    </lineage>
</organism>
<evidence type="ECO:0000256" key="6">
    <source>
        <dbReference type="PIRSR" id="PIRSR620405-1"/>
    </source>
</evidence>
<dbReference type="InterPro" id="IPR000340">
    <property type="entry name" value="Dual-sp_phosphatase_cat-dom"/>
</dbReference>
<dbReference type="GO" id="GO:0004725">
    <property type="term" value="F:protein tyrosine phosphatase activity"/>
    <property type="evidence" value="ECO:0007669"/>
    <property type="project" value="UniProtKB-EC"/>
</dbReference>
<dbReference type="GO" id="GO:0033549">
    <property type="term" value="F:MAP kinase phosphatase activity"/>
    <property type="evidence" value="ECO:0007669"/>
    <property type="project" value="TreeGrafter"/>
</dbReference>
<evidence type="ECO:0000256" key="1">
    <source>
        <dbReference type="ARBA" id="ARBA00008601"/>
    </source>
</evidence>
<dbReference type="Pfam" id="PF00782">
    <property type="entry name" value="DSPc"/>
    <property type="match status" value="1"/>
</dbReference>
<dbReference type="Proteomes" id="UP001152798">
    <property type="component" value="Chromosome 2"/>
</dbReference>
<dbReference type="PRINTS" id="PR01908">
    <property type="entry name" value="ADSPHPHTASE"/>
</dbReference>
<protein>
    <recommendedName>
        <fullName evidence="7">Dual specificity protein phosphatase</fullName>
        <ecNumber evidence="7">3.1.3.16</ecNumber>
        <ecNumber evidence="7">3.1.3.48</ecNumber>
    </recommendedName>
</protein>
<keyword evidence="11" id="KW-1185">Reference proteome</keyword>
<dbReference type="InterPro" id="IPR029021">
    <property type="entry name" value="Prot-tyrosine_phosphatase-like"/>
</dbReference>
<reference evidence="10" key="1">
    <citation type="submission" date="2022-01" db="EMBL/GenBank/DDBJ databases">
        <authorList>
            <person name="King R."/>
        </authorList>
    </citation>
    <scope>NUCLEOTIDE SEQUENCE</scope>
</reference>
<keyword evidence="2 7" id="KW-0378">Hydrolase</keyword>
<evidence type="ECO:0000259" key="8">
    <source>
        <dbReference type="PROSITE" id="PS50054"/>
    </source>
</evidence>
<dbReference type="EMBL" id="OV725078">
    <property type="protein sequence ID" value="CAH1393707.1"/>
    <property type="molecule type" value="Genomic_DNA"/>
</dbReference>
<evidence type="ECO:0000313" key="11">
    <source>
        <dbReference type="Proteomes" id="UP001152798"/>
    </source>
</evidence>
<gene>
    <name evidence="10" type="ORF">NEZAVI_LOCUS4333</name>
</gene>
<feature type="active site" description="Phosphocysteine intermediate" evidence="6">
    <location>
        <position position="135"/>
    </location>
</feature>
<dbReference type="OrthoDB" id="253091at2759"/>
<dbReference type="InterPro" id="IPR020405">
    <property type="entry name" value="Atypical_DUSP_subfamA"/>
</dbReference>
<dbReference type="GO" id="GO:0043409">
    <property type="term" value="P:negative regulation of MAPK cascade"/>
    <property type="evidence" value="ECO:0007669"/>
    <property type="project" value="TreeGrafter"/>
</dbReference>
<accession>A0A9P0H4H4</accession>
<evidence type="ECO:0000256" key="3">
    <source>
        <dbReference type="ARBA" id="ARBA00022912"/>
    </source>
</evidence>
<dbReference type="SUPFAM" id="SSF52799">
    <property type="entry name" value="(Phosphotyrosine protein) phosphatases II"/>
    <property type="match status" value="1"/>
</dbReference>
<sequence>MSRRMQDKEKAEMIKTVMFQTRAEPYQINPEYDSFTRSTVDCDQVYENLFIGDRNAAMSKPFLRMSGITHVVNTAEGSGIGMVNTDEDYYKKLGIKYMGLRLMDLSVTNVLKHFEDVANFIDEALKNKGKVLVHCYMGISRSAIFTLAYLVLKRNMSACDAMACIRKKRHIHPNDGFLEQLAVLDNKLMRRASDTSY</sequence>
<name>A0A9P0H4H4_NEZVI</name>
<evidence type="ECO:0000313" key="10">
    <source>
        <dbReference type="EMBL" id="CAH1393707.1"/>
    </source>
</evidence>
<dbReference type="PANTHER" id="PTHR45682">
    <property type="entry name" value="AGAP008228-PA"/>
    <property type="match status" value="1"/>
</dbReference>
<evidence type="ECO:0000256" key="7">
    <source>
        <dbReference type="RuleBase" id="RU366038"/>
    </source>
</evidence>
<evidence type="ECO:0000256" key="5">
    <source>
        <dbReference type="ARBA" id="ARBA00048336"/>
    </source>
</evidence>
<keyword evidence="3 7" id="KW-0904">Protein phosphatase</keyword>
<dbReference type="PROSITE" id="PS50054">
    <property type="entry name" value="TYR_PHOSPHATASE_DUAL"/>
    <property type="match status" value="1"/>
</dbReference>
<dbReference type="PROSITE" id="PS50056">
    <property type="entry name" value="TYR_PHOSPHATASE_2"/>
    <property type="match status" value="1"/>
</dbReference>
<dbReference type="AlphaFoldDB" id="A0A9P0H4H4"/>
<dbReference type="InterPro" id="IPR000387">
    <property type="entry name" value="Tyr_Pase_dom"/>
</dbReference>
<dbReference type="EC" id="3.1.3.48" evidence="7"/>
<comment type="similarity">
    <text evidence="1 7">Belongs to the protein-tyrosine phosphatase family. Non-receptor class dual specificity subfamily.</text>
</comment>
<dbReference type="PROSITE" id="PS00383">
    <property type="entry name" value="TYR_PHOSPHATASE_1"/>
    <property type="match status" value="1"/>
</dbReference>
<comment type="catalytic activity">
    <reaction evidence="5 7">
        <text>O-phospho-L-threonyl-[protein] + H2O = L-threonyl-[protein] + phosphate</text>
        <dbReference type="Rhea" id="RHEA:47004"/>
        <dbReference type="Rhea" id="RHEA-COMP:11060"/>
        <dbReference type="Rhea" id="RHEA-COMP:11605"/>
        <dbReference type="ChEBI" id="CHEBI:15377"/>
        <dbReference type="ChEBI" id="CHEBI:30013"/>
        <dbReference type="ChEBI" id="CHEBI:43474"/>
        <dbReference type="ChEBI" id="CHEBI:61977"/>
        <dbReference type="EC" id="3.1.3.16"/>
    </reaction>
</comment>
<dbReference type="EC" id="3.1.3.16" evidence="7"/>
<evidence type="ECO:0000256" key="2">
    <source>
        <dbReference type="ARBA" id="ARBA00022801"/>
    </source>
</evidence>
<dbReference type="InterPro" id="IPR020422">
    <property type="entry name" value="TYR_PHOSPHATASE_DUAL_dom"/>
</dbReference>
<comment type="catalytic activity">
    <reaction evidence="7">
        <text>O-phospho-L-tyrosyl-[protein] + H2O = L-tyrosyl-[protein] + phosphate</text>
        <dbReference type="Rhea" id="RHEA:10684"/>
        <dbReference type="Rhea" id="RHEA-COMP:10136"/>
        <dbReference type="Rhea" id="RHEA-COMP:20101"/>
        <dbReference type="ChEBI" id="CHEBI:15377"/>
        <dbReference type="ChEBI" id="CHEBI:43474"/>
        <dbReference type="ChEBI" id="CHEBI:46858"/>
        <dbReference type="ChEBI" id="CHEBI:61978"/>
        <dbReference type="EC" id="3.1.3.48"/>
    </reaction>
</comment>